<feature type="coiled-coil region" evidence="9">
    <location>
        <begin position="172"/>
        <end position="199"/>
    </location>
</feature>
<evidence type="ECO:0000256" key="6">
    <source>
        <dbReference type="ARBA" id="ARBA00023034"/>
    </source>
</evidence>
<dbReference type="GO" id="GO:0005802">
    <property type="term" value="C:trans-Golgi network"/>
    <property type="evidence" value="ECO:0007669"/>
    <property type="project" value="UniProtKB-ARBA"/>
</dbReference>
<evidence type="ECO:0000256" key="4">
    <source>
        <dbReference type="ARBA" id="ARBA00022927"/>
    </source>
</evidence>
<dbReference type="SMART" id="SM00397">
    <property type="entry name" value="t_SNARE"/>
    <property type="match status" value="1"/>
</dbReference>
<evidence type="ECO:0000256" key="10">
    <source>
        <dbReference type="SAM" id="MobiDB-lite"/>
    </source>
</evidence>
<dbReference type="PROSITE" id="PS00914">
    <property type="entry name" value="SYNTAXIN"/>
    <property type="match status" value="1"/>
</dbReference>
<dbReference type="InterPro" id="IPR010989">
    <property type="entry name" value="SNARE"/>
</dbReference>
<dbReference type="SUPFAM" id="SSF58038">
    <property type="entry name" value="SNARE fusion complex"/>
    <property type="match status" value="1"/>
</dbReference>
<evidence type="ECO:0000256" key="3">
    <source>
        <dbReference type="ARBA" id="ARBA00022692"/>
    </source>
</evidence>
<evidence type="ECO:0000256" key="1">
    <source>
        <dbReference type="ARBA" id="ARBA00009063"/>
    </source>
</evidence>
<dbReference type="Pfam" id="PF09177">
    <property type="entry name" value="STX6_10_61_N"/>
    <property type="match status" value="1"/>
</dbReference>
<dbReference type="GO" id="GO:0048193">
    <property type="term" value="P:Golgi vesicle transport"/>
    <property type="evidence" value="ECO:0007669"/>
    <property type="project" value="InterPro"/>
</dbReference>
<organism evidence="13 14">
    <name type="scientific">Apatococcus fuscideae</name>
    <dbReference type="NCBI Taxonomy" id="2026836"/>
    <lineage>
        <taxon>Eukaryota</taxon>
        <taxon>Viridiplantae</taxon>
        <taxon>Chlorophyta</taxon>
        <taxon>core chlorophytes</taxon>
        <taxon>Trebouxiophyceae</taxon>
        <taxon>Chlorellales</taxon>
        <taxon>Chlorellaceae</taxon>
        <taxon>Apatococcus</taxon>
    </lineage>
</organism>
<protein>
    <recommendedName>
        <fullName evidence="12">t-SNARE coiled-coil homology domain-containing protein</fullName>
    </recommendedName>
</protein>
<evidence type="ECO:0000313" key="13">
    <source>
        <dbReference type="EMBL" id="KAK9864136.1"/>
    </source>
</evidence>
<comment type="similarity">
    <text evidence="1">Belongs to the syntaxin family.</text>
</comment>
<keyword evidence="6" id="KW-0333">Golgi apparatus</keyword>
<evidence type="ECO:0000256" key="9">
    <source>
        <dbReference type="SAM" id="Coils"/>
    </source>
</evidence>
<reference evidence="13 14" key="1">
    <citation type="journal article" date="2024" name="Nat. Commun.">
        <title>Phylogenomics reveals the evolutionary origins of lichenization in chlorophyte algae.</title>
        <authorList>
            <person name="Puginier C."/>
            <person name="Libourel C."/>
            <person name="Otte J."/>
            <person name="Skaloud P."/>
            <person name="Haon M."/>
            <person name="Grisel S."/>
            <person name="Petersen M."/>
            <person name="Berrin J.G."/>
            <person name="Delaux P.M."/>
            <person name="Dal Grande F."/>
            <person name="Keller J."/>
        </authorList>
    </citation>
    <scope>NUCLEOTIDE SEQUENCE [LARGE SCALE GENOMIC DNA]</scope>
    <source>
        <strain evidence="13 14">SAG 2523</strain>
    </source>
</reference>
<keyword evidence="5 11" id="KW-1133">Transmembrane helix</keyword>
<keyword evidence="3 11" id="KW-0812">Transmembrane</keyword>
<keyword evidence="9" id="KW-0175">Coiled coil</keyword>
<evidence type="ECO:0000256" key="11">
    <source>
        <dbReference type="SAM" id="Phobius"/>
    </source>
</evidence>
<feature type="domain" description="T-SNARE coiled-coil homology" evidence="12">
    <location>
        <begin position="141"/>
        <end position="203"/>
    </location>
</feature>
<dbReference type="Pfam" id="PF05739">
    <property type="entry name" value="SNARE"/>
    <property type="match status" value="1"/>
</dbReference>
<dbReference type="GO" id="GO:0031090">
    <property type="term" value="C:organelle membrane"/>
    <property type="evidence" value="ECO:0007669"/>
    <property type="project" value="UniProtKB-ARBA"/>
</dbReference>
<gene>
    <name evidence="13" type="ORF">WJX84_000692</name>
</gene>
<keyword evidence="7 11" id="KW-0472">Membrane</keyword>
<dbReference type="InterPro" id="IPR006012">
    <property type="entry name" value="Syntaxin/epimorphin_CS"/>
</dbReference>
<feature type="compositionally biased region" description="Polar residues" evidence="10">
    <location>
        <begin position="104"/>
        <end position="121"/>
    </location>
</feature>
<dbReference type="InterPro" id="IPR015260">
    <property type="entry name" value="Syntaxin-6/10/61_N"/>
</dbReference>
<dbReference type="Proteomes" id="UP001485043">
    <property type="component" value="Unassembled WGS sequence"/>
</dbReference>
<dbReference type="Gene3D" id="1.20.5.110">
    <property type="match status" value="1"/>
</dbReference>
<keyword evidence="4" id="KW-0653">Protein transport</keyword>
<evidence type="ECO:0000259" key="12">
    <source>
        <dbReference type="PROSITE" id="PS50192"/>
    </source>
</evidence>
<dbReference type="FunFam" id="1.20.58.90:FF:000004">
    <property type="entry name" value="Syntaxin 10"/>
    <property type="match status" value="1"/>
</dbReference>
<dbReference type="Gene3D" id="1.20.58.90">
    <property type="match status" value="1"/>
</dbReference>
<dbReference type="SUPFAM" id="SSF47661">
    <property type="entry name" value="t-snare proteins"/>
    <property type="match status" value="1"/>
</dbReference>
<keyword evidence="2" id="KW-0813">Transport</keyword>
<accession>A0AAW1T6F6</accession>
<keyword evidence="14" id="KW-1185">Reference proteome</keyword>
<dbReference type="EMBL" id="JALJOV010000388">
    <property type="protein sequence ID" value="KAK9864136.1"/>
    <property type="molecule type" value="Genomic_DNA"/>
</dbReference>
<dbReference type="GO" id="GO:0005484">
    <property type="term" value="F:SNAP receptor activity"/>
    <property type="evidence" value="ECO:0007669"/>
    <property type="project" value="InterPro"/>
</dbReference>
<dbReference type="PROSITE" id="PS50192">
    <property type="entry name" value="T_SNARE"/>
    <property type="match status" value="1"/>
</dbReference>
<evidence type="ECO:0000313" key="14">
    <source>
        <dbReference type="Proteomes" id="UP001485043"/>
    </source>
</evidence>
<name>A0AAW1T6F6_9CHLO</name>
<dbReference type="GO" id="GO:0006886">
    <property type="term" value="P:intracellular protein transport"/>
    <property type="evidence" value="ECO:0007669"/>
    <property type="project" value="InterPro"/>
</dbReference>
<evidence type="ECO:0000256" key="5">
    <source>
        <dbReference type="ARBA" id="ARBA00022989"/>
    </source>
</evidence>
<comment type="subcellular location">
    <subcellularLocation>
        <location evidence="8">Golgi apparatus</location>
        <location evidence="8">trans-Golgi network membrane</location>
        <topology evidence="8">Single-pass type IV membrane protein</topology>
    </subcellularLocation>
</comment>
<sequence>MSNQDPFYLVKEDIQGSLDKAQNKYSKWQSLSKGNAEKRKLEVDIEDECKSITWQVDEMSKAVDVAEKNMQRFGLNPTEILSRRKWVQNTRKQAETIMSTVDSSRLGSSKVSGPATATSKLGSAVRQENDRYINSEGDRQTLLVRQQDDQLTEMGDQISRIGHIGLQIHDELQGQEVLLNELDQDVESTQSRLAAAQKKMSHVLQKAGLRGQICIMVFLIVVLILLLALVIG</sequence>
<evidence type="ECO:0000256" key="8">
    <source>
        <dbReference type="ARBA" id="ARBA00037801"/>
    </source>
</evidence>
<dbReference type="PANTHER" id="PTHR12791">
    <property type="entry name" value="GOLGI SNARE BET1-RELATED"/>
    <property type="match status" value="1"/>
</dbReference>
<evidence type="ECO:0000256" key="2">
    <source>
        <dbReference type="ARBA" id="ARBA00022448"/>
    </source>
</evidence>
<dbReference type="InterPro" id="IPR000727">
    <property type="entry name" value="T_SNARE_dom"/>
</dbReference>
<dbReference type="CDD" id="cd21445">
    <property type="entry name" value="SNARE_NTD_AtSYP61-like"/>
    <property type="match status" value="1"/>
</dbReference>
<feature type="region of interest" description="Disordered" evidence="10">
    <location>
        <begin position="104"/>
        <end position="124"/>
    </location>
</feature>
<dbReference type="CDD" id="cd15841">
    <property type="entry name" value="SNARE_Qc"/>
    <property type="match status" value="1"/>
</dbReference>
<proteinExistence type="inferred from homology"/>
<evidence type="ECO:0000256" key="7">
    <source>
        <dbReference type="ARBA" id="ARBA00023136"/>
    </source>
</evidence>
<feature type="transmembrane region" description="Helical" evidence="11">
    <location>
        <begin position="207"/>
        <end position="231"/>
    </location>
</feature>
<comment type="caution">
    <text evidence="13">The sequence shown here is derived from an EMBL/GenBank/DDBJ whole genome shotgun (WGS) entry which is preliminary data.</text>
</comment>
<dbReference type="AlphaFoldDB" id="A0AAW1T6F6"/>